<organism evidence="5 6">
    <name type="scientific">Candidatus Lloydbacteria bacterium RIFCSPHIGHO2_02_FULL_50_13</name>
    <dbReference type="NCBI Taxonomy" id="1798661"/>
    <lineage>
        <taxon>Bacteria</taxon>
        <taxon>Candidatus Lloydiibacteriota</taxon>
    </lineage>
</organism>
<dbReference type="InterPro" id="IPR010230">
    <property type="entry name" value="FeS-cluster_ATPase_SufC"/>
</dbReference>
<dbReference type="InterPro" id="IPR003439">
    <property type="entry name" value="ABC_transporter-like_ATP-bd"/>
</dbReference>
<dbReference type="PANTHER" id="PTHR43204">
    <property type="entry name" value="ABC TRANSPORTER I FAMILY MEMBER 6, CHLOROPLASTIC"/>
    <property type="match status" value="1"/>
</dbReference>
<evidence type="ECO:0000259" key="4">
    <source>
        <dbReference type="PROSITE" id="PS50893"/>
    </source>
</evidence>
<dbReference type="PROSITE" id="PS50893">
    <property type="entry name" value="ABC_TRANSPORTER_2"/>
    <property type="match status" value="1"/>
</dbReference>
<dbReference type="Pfam" id="PF00005">
    <property type="entry name" value="ABC_tran"/>
    <property type="match status" value="1"/>
</dbReference>
<evidence type="ECO:0000256" key="2">
    <source>
        <dbReference type="ARBA" id="ARBA00022741"/>
    </source>
</evidence>
<dbReference type="Proteomes" id="UP000177996">
    <property type="component" value="Unassembled WGS sequence"/>
</dbReference>
<dbReference type="Gene3D" id="3.40.50.300">
    <property type="entry name" value="P-loop containing nucleotide triphosphate hydrolases"/>
    <property type="match status" value="1"/>
</dbReference>
<keyword evidence="2" id="KW-0547">Nucleotide-binding</keyword>
<reference evidence="5 6" key="1">
    <citation type="journal article" date="2016" name="Nat. Commun.">
        <title>Thousands of microbial genomes shed light on interconnected biogeochemical processes in an aquifer system.</title>
        <authorList>
            <person name="Anantharaman K."/>
            <person name="Brown C.T."/>
            <person name="Hug L.A."/>
            <person name="Sharon I."/>
            <person name="Castelle C.J."/>
            <person name="Probst A.J."/>
            <person name="Thomas B.C."/>
            <person name="Singh A."/>
            <person name="Wilkins M.J."/>
            <person name="Karaoz U."/>
            <person name="Brodie E.L."/>
            <person name="Williams K.H."/>
            <person name="Hubbard S.S."/>
            <person name="Banfield J.F."/>
        </authorList>
    </citation>
    <scope>NUCLEOTIDE SEQUENCE [LARGE SCALE GENOMIC DNA]</scope>
</reference>
<dbReference type="InterPro" id="IPR003593">
    <property type="entry name" value="AAA+_ATPase"/>
</dbReference>
<name>A0A1G2CZU3_9BACT</name>
<dbReference type="EMBL" id="MHLL01000075">
    <property type="protein sequence ID" value="OGZ06913.1"/>
    <property type="molecule type" value="Genomic_DNA"/>
</dbReference>
<dbReference type="PANTHER" id="PTHR43204:SF1">
    <property type="entry name" value="ABC TRANSPORTER I FAMILY MEMBER 6, CHLOROPLASTIC"/>
    <property type="match status" value="1"/>
</dbReference>
<evidence type="ECO:0000256" key="1">
    <source>
        <dbReference type="ARBA" id="ARBA00006216"/>
    </source>
</evidence>
<comment type="similarity">
    <text evidence="1">Belongs to the ABC transporter superfamily. Ycf16 family.</text>
</comment>
<dbReference type="SUPFAM" id="SSF52540">
    <property type="entry name" value="P-loop containing nucleoside triphosphate hydrolases"/>
    <property type="match status" value="1"/>
</dbReference>
<keyword evidence="3" id="KW-0067">ATP-binding</keyword>
<proteinExistence type="inferred from homology"/>
<gene>
    <name evidence="5" type="ORF">A3D65_04400</name>
</gene>
<dbReference type="CDD" id="cd03217">
    <property type="entry name" value="ABC_FeS_Assembly"/>
    <property type="match status" value="1"/>
</dbReference>
<evidence type="ECO:0000313" key="5">
    <source>
        <dbReference type="EMBL" id="OGZ06913.1"/>
    </source>
</evidence>
<dbReference type="GO" id="GO:0005524">
    <property type="term" value="F:ATP binding"/>
    <property type="evidence" value="ECO:0007669"/>
    <property type="project" value="UniProtKB-KW"/>
</dbReference>
<dbReference type="InterPro" id="IPR027417">
    <property type="entry name" value="P-loop_NTPase"/>
</dbReference>
<dbReference type="AlphaFoldDB" id="A0A1G2CZU3"/>
<sequence length="274" mass="29644">MSEFHIKNLSVTTDGRAVVEGASIALKEGDVHVLMGPNGSGKSSLLNAIMGHPKYAIKMGSIFLDGEDITLLATEKKAQAGIFLSLQHLPEIAGVTLTNFLHKAYCAVSRDTRSDGQPLQGLTFQSQGETLGPSDLVFSGTSYVTPLDFYKMMETRAKEFGIDASFLKKHLNAGLSGGEKKLSEILQLLALEPKFALLDEIDSGVDVDALKRVFAVIEHLRAKGVGFLLVSHHPNLLNHIVPDHVHVMKEGKIIALGGKELVEKISREGFDGVF</sequence>
<dbReference type="GO" id="GO:0016887">
    <property type="term" value="F:ATP hydrolysis activity"/>
    <property type="evidence" value="ECO:0007669"/>
    <property type="project" value="InterPro"/>
</dbReference>
<comment type="caution">
    <text evidence="5">The sequence shown here is derived from an EMBL/GenBank/DDBJ whole genome shotgun (WGS) entry which is preliminary data.</text>
</comment>
<protein>
    <recommendedName>
        <fullName evidence="4">ABC transporter domain-containing protein</fullName>
    </recommendedName>
</protein>
<evidence type="ECO:0000256" key="3">
    <source>
        <dbReference type="ARBA" id="ARBA00022840"/>
    </source>
</evidence>
<evidence type="ECO:0000313" key="6">
    <source>
        <dbReference type="Proteomes" id="UP000177996"/>
    </source>
</evidence>
<dbReference type="SMART" id="SM00382">
    <property type="entry name" value="AAA"/>
    <property type="match status" value="1"/>
</dbReference>
<dbReference type="STRING" id="1798661.A3D65_04400"/>
<feature type="domain" description="ABC transporter" evidence="4">
    <location>
        <begin position="4"/>
        <end position="274"/>
    </location>
</feature>
<accession>A0A1G2CZU3</accession>